<accession>A0A6S7HAS6</accession>
<dbReference type="Proteomes" id="UP001152795">
    <property type="component" value="Unassembled WGS sequence"/>
</dbReference>
<organism evidence="1 2">
    <name type="scientific">Paramuricea clavata</name>
    <name type="common">Red gorgonian</name>
    <name type="synonym">Violescent sea-whip</name>
    <dbReference type="NCBI Taxonomy" id="317549"/>
    <lineage>
        <taxon>Eukaryota</taxon>
        <taxon>Metazoa</taxon>
        <taxon>Cnidaria</taxon>
        <taxon>Anthozoa</taxon>
        <taxon>Octocorallia</taxon>
        <taxon>Malacalcyonacea</taxon>
        <taxon>Plexauridae</taxon>
        <taxon>Paramuricea</taxon>
    </lineage>
</organism>
<dbReference type="PROSITE" id="PS50825">
    <property type="entry name" value="HYR"/>
    <property type="match status" value="1"/>
</dbReference>
<sequence>MDGLQDENHFIDLEQPVVNCPSGKKHVTILESDPGKASTKIHLPTPSYSDDSEAHGGKLNFIATLDGRRVSVKQEHELSISGWKDHEVKYMVTDESGKTTMCYFYYRVLDKEPPVITGCPTNLTKTTDRDRIRVGWIEPTFTDNSGQDPHVSLNRHPYHQYYIGVHKVIYMSTDRSGNEAVCQFYIIVRQICKDTNFPMFSCDDVRAAANLTAKCNSPAAVGLPIPWKHFCRKTCNDCS</sequence>
<reference evidence="1" key="1">
    <citation type="submission" date="2020-04" db="EMBL/GenBank/DDBJ databases">
        <authorList>
            <person name="Alioto T."/>
            <person name="Alioto T."/>
            <person name="Gomez Garrido J."/>
        </authorList>
    </citation>
    <scope>NUCLEOTIDE SEQUENCE</scope>
    <source>
        <strain evidence="1">A484AB</strain>
    </source>
</reference>
<comment type="caution">
    <text evidence="1">The sequence shown here is derived from an EMBL/GenBank/DDBJ whole genome shotgun (WGS) entry which is preliminary data.</text>
</comment>
<protein>
    <submittedName>
        <fullName evidence="1">Uncharacterized protein</fullName>
    </submittedName>
</protein>
<dbReference type="Pfam" id="PF02494">
    <property type="entry name" value="HYR"/>
    <property type="match status" value="1"/>
</dbReference>
<dbReference type="PANTHER" id="PTHR24273">
    <property type="entry name" value="FI04643P-RELATED"/>
    <property type="match status" value="1"/>
</dbReference>
<gene>
    <name evidence="1" type="ORF">PACLA_8A075740</name>
</gene>
<dbReference type="AlphaFoldDB" id="A0A6S7HAS6"/>
<evidence type="ECO:0000313" key="1">
    <source>
        <dbReference type="EMBL" id="CAB3993197.1"/>
    </source>
</evidence>
<proteinExistence type="predicted"/>
<dbReference type="OrthoDB" id="9922561at2759"/>
<evidence type="ECO:0000313" key="2">
    <source>
        <dbReference type="Proteomes" id="UP001152795"/>
    </source>
</evidence>
<keyword evidence="2" id="KW-1185">Reference proteome</keyword>
<dbReference type="EMBL" id="CACRXK020002208">
    <property type="protein sequence ID" value="CAB3993197.1"/>
    <property type="molecule type" value="Genomic_DNA"/>
</dbReference>
<dbReference type="PANTHER" id="PTHR24273:SF32">
    <property type="entry name" value="HYALIN"/>
    <property type="match status" value="1"/>
</dbReference>
<name>A0A6S7HAS6_PARCT</name>
<dbReference type="InterPro" id="IPR003410">
    <property type="entry name" value="HYR_dom"/>
</dbReference>